<accession>A0ACB9QXM8</accession>
<evidence type="ECO:0000313" key="1">
    <source>
        <dbReference type="EMBL" id="KAI4371428.1"/>
    </source>
</evidence>
<evidence type="ECO:0000313" key="2">
    <source>
        <dbReference type="Proteomes" id="UP001057402"/>
    </source>
</evidence>
<keyword evidence="2" id="KW-1185">Reference proteome</keyword>
<sequence>MARSALCLLLLLLPVFHLLALSLLFNQAQASALPLDDNHLNPDSSFIRSACRATLYPALCVRTLSAYTASVGRNDLRLSQAALLVSLSRARSTTSFVARLVHARGISVREFRAVKDCIENMGDSVDGLTRSVSELAHLGKRVDGSASTGFTWHMSNVQTWVSAALTDENTCMDGFGGRVMDGNIKVTVRRRVVHLARVTSNALALVNRFASRHRA</sequence>
<reference evidence="2" key="1">
    <citation type="journal article" date="2023" name="Front. Plant Sci.">
        <title>Chromosomal-level genome assembly of Melastoma candidum provides insights into trichome evolution.</title>
        <authorList>
            <person name="Zhong Y."/>
            <person name="Wu W."/>
            <person name="Sun C."/>
            <person name="Zou P."/>
            <person name="Liu Y."/>
            <person name="Dai S."/>
            <person name="Zhou R."/>
        </authorList>
    </citation>
    <scope>NUCLEOTIDE SEQUENCE [LARGE SCALE GENOMIC DNA]</scope>
</reference>
<protein>
    <submittedName>
        <fullName evidence="1">Uncharacterized protein</fullName>
    </submittedName>
</protein>
<proteinExistence type="predicted"/>
<name>A0ACB9QXM8_9MYRT</name>
<comment type="caution">
    <text evidence="1">The sequence shown here is derived from an EMBL/GenBank/DDBJ whole genome shotgun (WGS) entry which is preliminary data.</text>
</comment>
<dbReference type="Proteomes" id="UP001057402">
    <property type="component" value="Chromosome 5"/>
</dbReference>
<organism evidence="1 2">
    <name type="scientific">Melastoma candidum</name>
    <dbReference type="NCBI Taxonomy" id="119954"/>
    <lineage>
        <taxon>Eukaryota</taxon>
        <taxon>Viridiplantae</taxon>
        <taxon>Streptophyta</taxon>
        <taxon>Embryophyta</taxon>
        <taxon>Tracheophyta</taxon>
        <taxon>Spermatophyta</taxon>
        <taxon>Magnoliopsida</taxon>
        <taxon>eudicotyledons</taxon>
        <taxon>Gunneridae</taxon>
        <taxon>Pentapetalae</taxon>
        <taxon>rosids</taxon>
        <taxon>malvids</taxon>
        <taxon>Myrtales</taxon>
        <taxon>Melastomataceae</taxon>
        <taxon>Melastomatoideae</taxon>
        <taxon>Melastomateae</taxon>
        <taxon>Melastoma</taxon>
    </lineage>
</organism>
<dbReference type="EMBL" id="CM042884">
    <property type="protein sequence ID" value="KAI4371428.1"/>
    <property type="molecule type" value="Genomic_DNA"/>
</dbReference>
<gene>
    <name evidence="1" type="ORF">MLD38_019667</name>
</gene>